<dbReference type="PANTHER" id="PTHR10492:SF102">
    <property type="entry name" value="ATP-DEPENDENT DNA HELICASE"/>
    <property type="match status" value="1"/>
</dbReference>
<dbReference type="InterPro" id="IPR010285">
    <property type="entry name" value="DNA_helicase_pif1-like_DEAD"/>
</dbReference>
<keyword evidence="1" id="KW-0547">Nucleotide-binding</keyword>
<keyword evidence="1" id="KW-0067">ATP-binding</keyword>
<keyword evidence="1" id="KW-0227">DNA damage</keyword>
<dbReference type="GO" id="GO:0006310">
    <property type="term" value="P:DNA recombination"/>
    <property type="evidence" value="ECO:0007669"/>
    <property type="project" value="UniProtKB-KW"/>
</dbReference>
<dbReference type="GO" id="GO:0000723">
    <property type="term" value="P:telomere maintenance"/>
    <property type="evidence" value="ECO:0007669"/>
    <property type="project" value="InterPro"/>
</dbReference>
<dbReference type="GO" id="GO:0016887">
    <property type="term" value="F:ATP hydrolysis activity"/>
    <property type="evidence" value="ECO:0007669"/>
    <property type="project" value="RHEA"/>
</dbReference>
<feature type="domain" description="DNA helicase Pif1-like 2B" evidence="3">
    <location>
        <begin position="365"/>
        <end position="408"/>
    </location>
</feature>
<dbReference type="InterPro" id="IPR027417">
    <property type="entry name" value="P-loop_NTPase"/>
</dbReference>
<sequence>MKHRQRRTIGKIFAASPMNVELFSLRQHLLHVPGATYAAIARGLPDTENDYNALFQKACESAMLNMFHYYFALMIYHWSSFVRHYDIFAKFKNYLIKDYLLKYNNNKEKAQAIFDIRNVLQSNNFNGYIDLPDVNCGITEIDYVKNKNVLKKNTRTCRNRVEDKIVLNCVSTGIAATLFRNKQTVHSMFSVPITLYDGNFRLSKLNKLRTYFSKYVIDYLDQQLKEVWKNNLSFGGKAIVCGDDFRQTLPTLPNSTRHQNVLFCKWVLDISDDALQKNEDDEVDIPLNLQSTRNLVNDIFRAKNGSILERSNYAILAPTNVIVESINNEVLNTLSSDVEKIFSANSIRKDSNINKNYYNMPIDNLNQLTPCGLPPHVLNLKINSVIIVLRNLNIKEELCNGSRLRIMKISKRILICTHLSELNKDETVLIPKIVLYSSEGEYSFTLTRDNFLQGQTLGKIGVDLTTPVFSNGQLYIAFARVKSPNCLFIETKSDKAKNILYTKIFNAKILIR</sequence>
<dbReference type="PANTHER" id="PTHR10492">
    <property type="match status" value="1"/>
</dbReference>
<dbReference type="EC" id="5.6.2.3" evidence="1"/>
<protein>
    <recommendedName>
        <fullName evidence="1">ATP-dependent DNA helicase</fullName>
        <ecNumber evidence="1">5.6.2.3</ecNumber>
    </recommendedName>
</protein>
<evidence type="ECO:0000259" key="2">
    <source>
        <dbReference type="Pfam" id="PF05970"/>
    </source>
</evidence>
<accession>A0A0K0EUT4</accession>
<dbReference type="AlphaFoldDB" id="A0A0K0EUT4"/>
<evidence type="ECO:0000313" key="4">
    <source>
        <dbReference type="Proteomes" id="UP000035680"/>
    </source>
</evidence>
<comment type="cofactor">
    <cofactor evidence="1">
        <name>Mg(2+)</name>
        <dbReference type="ChEBI" id="CHEBI:18420"/>
    </cofactor>
</comment>
<dbReference type="SUPFAM" id="SSF52540">
    <property type="entry name" value="P-loop containing nucleoside triphosphate hydrolases"/>
    <property type="match status" value="1"/>
</dbReference>
<keyword evidence="4" id="KW-1185">Reference proteome</keyword>
<keyword evidence="1" id="KW-0378">Hydrolase</keyword>
<keyword evidence="1" id="KW-0234">DNA repair</keyword>
<keyword evidence="1" id="KW-0233">DNA recombination</keyword>
<evidence type="ECO:0000313" key="5">
    <source>
        <dbReference type="WBParaSite" id="SVE_0027900.1"/>
    </source>
</evidence>
<dbReference type="WBParaSite" id="SVE_0027900.1">
    <property type="protein sequence ID" value="SVE_0027900.1"/>
    <property type="gene ID" value="SVE_0027900"/>
</dbReference>
<dbReference type="GO" id="GO:0005524">
    <property type="term" value="F:ATP binding"/>
    <property type="evidence" value="ECO:0007669"/>
    <property type="project" value="UniProtKB-KW"/>
</dbReference>
<evidence type="ECO:0000259" key="3">
    <source>
        <dbReference type="Pfam" id="PF21530"/>
    </source>
</evidence>
<dbReference type="GO" id="GO:0006281">
    <property type="term" value="P:DNA repair"/>
    <property type="evidence" value="ECO:0007669"/>
    <property type="project" value="UniProtKB-KW"/>
</dbReference>
<organism evidence="4 5">
    <name type="scientific">Strongyloides venezuelensis</name>
    <name type="common">Threadworm</name>
    <dbReference type="NCBI Taxonomy" id="75913"/>
    <lineage>
        <taxon>Eukaryota</taxon>
        <taxon>Metazoa</taxon>
        <taxon>Ecdysozoa</taxon>
        <taxon>Nematoda</taxon>
        <taxon>Chromadorea</taxon>
        <taxon>Rhabditida</taxon>
        <taxon>Tylenchina</taxon>
        <taxon>Panagrolaimomorpha</taxon>
        <taxon>Strongyloidoidea</taxon>
        <taxon>Strongyloididae</taxon>
        <taxon>Strongyloides</taxon>
    </lineage>
</organism>
<dbReference type="Pfam" id="PF05970">
    <property type="entry name" value="PIF1"/>
    <property type="match status" value="1"/>
</dbReference>
<proteinExistence type="inferred from homology"/>
<reference evidence="5" key="2">
    <citation type="submission" date="2015-08" db="UniProtKB">
        <authorList>
            <consortium name="WormBaseParasite"/>
        </authorList>
    </citation>
    <scope>IDENTIFICATION</scope>
</reference>
<dbReference type="Pfam" id="PF21530">
    <property type="entry name" value="Pif1_2B_dom"/>
    <property type="match status" value="1"/>
</dbReference>
<keyword evidence="1" id="KW-0347">Helicase</keyword>
<evidence type="ECO:0000256" key="1">
    <source>
        <dbReference type="RuleBase" id="RU363044"/>
    </source>
</evidence>
<comment type="similarity">
    <text evidence="1">Belongs to the helicase family.</text>
</comment>
<feature type="domain" description="DNA helicase Pif1-like DEAD-box helicase" evidence="2">
    <location>
        <begin position="160"/>
        <end position="263"/>
    </location>
</feature>
<name>A0A0K0EUT4_STRVS</name>
<dbReference type="GO" id="GO:0043139">
    <property type="term" value="F:5'-3' DNA helicase activity"/>
    <property type="evidence" value="ECO:0007669"/>
    <property type="project" value="UniProtKB-EC"/>
</dbReference>
<dbReference type="InterPro" id="IPR049163">
    <property type="entry name" value="Pif1-like_2B_dom"/>
</dbReference>
<reference evidence="4" key="1">
    <citation type="submission" date="2014-07" db="EMBL/GenBank/DDBJ databases">
        <authorList>
            <person name="Martin A.A"/>
            <person name="De Silva N."/>
        </authorList>
    </citation>
    <scope>NUCLEOTIDE SEQUENCE</scope>
</reference>
<comment type="catalytic activity">
    <reaction evidence="1">
        <text>ATP + H2O = ADP + phosphate + H(+)</text>
        <dbReference type="Rhea" id="RHEA:13065"/>
        <dbReference type="ChEBI" id="CHEBI:15377"/>
        <dbReference type="ChEBI" id="CHEBI:15378"/>
        <dbReference type="ChEBI" id="CHEBI:30616"/>
        <dbReference type="ChEBI" id="CHEBI:43474"/>
        <dbReference type="ChEBI" id="CHEBI:456216"/>
        <dbReference type="EC" id="5.6.2.3"/>
    </reaction>
</comment>
<dbReference type="STRING" id="75913.A0A0K0EUT4"/>
<dbReference type="Proteomes" id="UP000035680">
    <property type="component" value="Unassembled WGS sequence"/>
</dbReference>